<organism evidence="3 4">
    <name type="scientific">Sediminitomix flava</name>
    <dbReference type="NCBI Taxonomy" id="379075"/>
    <lineage>
        <taxon>Bacteria</taxon>
        <taxon>Pseudomonadati</taxon>
        <taxon>Bacteroidota</taxon>
        <taxon>Cytophagia</taxon>
        <taxon>Cytophagales</taxon>
        <taxon>Flammeovirgaceae</taxon>
        <taxon>Sediminitomix</taxon>
    </lineage>
</organism>
<dbReference type="Proteomes" id="UP000245535">
    <property type="component" value="Unassembled WGS sequence"/>
</dbReference>
<keyword evidence="2" id="KW-0812">Transmembrane</keyword>
<dbReference type="SUPFAM" id="SSF50998">
    <property type="entry name" value="Quinoprotein alcohol dehydrogenase-like"/>
    <property type="match status" value="1"/>
</dbReference>
<dbReference type="Gene3D" id="2.130.10.10">
    <property type="entry name" value="YVTN repeat-like/Quinoprotein amine dehydrogenase"/>
    <property type="match status" value="2"/>
</dbReference>
<gene>
    <name evidence="3" type="ORF">BC781_102511</name>
</gene>
<sequence>MKAYFLLILFYLLSYFSFAQNGHYYLTHYAPSFIDFEEQRVQTVQDNEGVMYFSNRKGVLKYNGKDWNLLETPSSVFSLAYAEKQNYLLVGGRNSLGYIQKDIYGDDQYFSLSEDHIIGLVSKISIVKNKAYILADGEVFIIDLNAKKIIGEYYEHIAQHLFTAMNEPYFIDEEQNIYLLKEQEAEVADIKLPDSTSIQFVADYNNKVVIGDSSGTWFQFDGLALDTLKNQNKKWLKESAPHQIISLNDSLNIIATEKGGAVIYNLFSGDIDFYLNYTTGLPDSEIKGIGKDKYGGIWFAHEYGFSRTNHLTPLRNYALYEGLEGNILSAIEFDGRLFTGTSEGLYELAKIDKFKEVDKVVKLRKRRKSKDFIAYQAKEKELAKLSEKELKKQIKEVEEEEEDAIKDFEKDEKKLRRKWRKEQRKKLKEAKKENKDLDVDKWKKEQEELFEKEALARKEKMNSTTIATIKKKTAVVKKPVRKYEYYYEVKKDKELILQSTKYKYKVIPEIEAKCRILQKIDTFLVVGSNKGTALISPNGDLQWLNQFNVQTLHVSEKTNELIVADENGDIWAKRLTKGGIWVNIDGVHNAQLSSINTIYIDQQDLLWLVNHEMIHCFSTHTDNKRDLVSSVNVNNPFGDDIGIWDKDSSETHFILHNGIYTFNKDLGTLENVSLKQKLKSSDQFRVLQGHDGIVWSYLKTGWTPLLNGRHLSDEPTFYHLNQIPQIRAILPSEDPEKLWVITKGNQLFCYEYTESQIDNKHYDLNLATLKDMKGQKIPINDLDFSYRNNNFLFSFSQPQYEIDKEILYRFKLNDNPWSSWTKESHIPFHLLNSGKYALKVESGNGNGSIYSSYSLDFNIALPYWKKTWFYALELLFFSFLLVFSFKLNQSKRVNIWISKVLTYLTLIMVFAFLETVAQYYINLEPDPLLDFGIEASLAILLLPFENVFKKLIAFTRNTDSDTQRHSNELNNIKETNS</sequence>
<feature type="transmembrane region" description="Helical" evidence="2">
    <location>
        <begin position="868"/>
        <end position="888"/>
    </location>
</feature>
<evidence type="ECO:0000313" key="3">
    <source>
        <dbReference type="EMBL" id="PWJ42964.1"/>
    </source>
</evidence>
<dbReference type="RefSeq" id="WP_109617100.1">
    <property type="nucleotide sequence ID" value="NZ_QGDO01000002.1"/>
</dbReference>
<keyword evidence="2" id="KW-1133">Transmembrane helix</keyword>
<feature type="coiled-coil region" evidence="1">
    <location>
        <begin position="380"/>
        <end position="447"/>
    </location>
</feature>
<keyword evidence="2" id="KW-0472">Membrane</keyword>
<dbReference type="InterPro" id="IPR011047">
    <property type="entry name" value="Quinoprotein_ADH-like_sf"/>
</dbReference>
<dbReference type="InterPro" id="IPR015943">
    <property type="entry name" value="WD40/YVTN_repeat-like_dom_sf"/>
</dbReference>
<dbReference type="InterPro" id="IPR013783">
    <property type="entry name" value="Ig-like_fold"/>
</dbReference>
<name>A0A315ZDY8_SEDFL</name>
<keyword evidence="4" id="KW-1185">Reference proteome</keyword>
<reference evidence="3 4" key="1">
    <citation type="submission" date="2018-03" db="EMBL/GenBank/DDBJ databases">
        <title>Genomic Encyclopedia of Archaeal and Bacterial Type Strains, Phase II (KMG-II): from individual species to whole genera.</title>
        <authorList>
            <person name="Goeker M."/>
        </authorList>
    </citation>
    <scope>NUCLEOTIDE SEQUENCE [LARGE SCALE GENOMIC DNA]</scope>
    <source>
        <strain evidence="3 4">DSM 28229</strain>
    </source>
</reference>
<dbReference type="AlphaFoldDB" id="A0A315ZDY8"/>
<evidence type="ECO:0000256" key="1">
    <source>
        <dbReference type="SAM" id="Coils"/>
    </source>
</evidence>
<evidence type="ECO:0000256" key="2">
    <source>
        <dbReference type="SAM" id="Phobius"/>
    </source>
</evidence>
<accession>A0A315ZDY8</accession>
<comment type="caution">
    <text evidence="3">The sequence shown here is derived from an EMBL/GenBank/DDBJ whole genome shotgun (WGS) entry which is preliminary data.</text>
</comment>
<keyword evidence="1" id="KW-0175">Coiled coil</keyword>
<proteinExistence type="predicted"/>
<feature type="transmembrane region" description="Helical" evidence="2">
    <location>
        <begin position="927"/>
        <end position="948"/>
    </location>
</feature>
<dbReference type="EMBL" id="QGDO01000002">
    <property type="protein sequence ID" value="PWJ42964.1"/>
    <property type="molecule type" value="Genomic_DNA"/>
</dbReference>
<dbReference type="Gene3D" id="2.60.40.10">
    <property type="entry name" value="Immunoglobulins"/>
    <property type="match status" value="1"/>
</dbReference>
<evidence type="ECO:0000313" key="4">
    <source>
        <dbReference type="Proteomes" id="UP000245535"/>
    </source>
</evidence>
<protein>
    <recommendedName>
        <fullName evidence="5">YXYXY domain-containing protein</fullName>
    </recommendedName>
</protein>
<feature type="transmembrane region" description="Helical" evidence="2">
    <location>
        <begin position="900"/>
        <end position="921"/>
    </location>
</feature>
<dbReference type="OrthoDB" id="9806995at2"/>
<evidence type="ECO:0008006" key="5">
    <source>
        <dbReference type="Google" id="ProtNLM"/>
    </source>
</evidence>